<name>W1YAN2_9ZZZZ</name>
<feature type="non-terminal residue" evidence="1">
    <location>
        <position position="25"/>
    </location>
</feature>
<protein>
    <submittedName>
        <fullName evidence="1">Uncharacterized protein</fullName>
    </submittedName>
</protein>
<comment type="caution">
    <text evidence="1">The sequence shown here is derived from an EMBL/GenBank/DDBJ whole genome shotgun (WGS) entry which is preliminary data.</text>
</comment>
<dbReference type="AlphaFoldDB" id="W1YAN2"/>
<evidence type="ECO:0000313" key="1">
    <source>
        <dbReference type="EMBL" id="ETJ39633.1"/>
    </source>
</evidence>
<accession>W1YAN2</accession>
<gene>
    <name evidence="1" type="ORF">Q604_UNBC06495G0001</name>
</gene>
<reference evidence="1" key="1">
    <citation type="submission" date="2013-12" db="EMBL/GenBank/DDBJ databases">
        <title>A Varibaculum cambriense genome reconstructed from a premature infant gut community with otherwise low bacterial novelty that shifts toward anaerobic metabolism during the third week of life.</title>
        <authorList>
            <person name="Brown C.T."/>
            <person name="Sharon I."/>
            <person name="Thomas B.C."/>
            <person name="Castelle C.J."/>
            <person name="Morowitz M.J."/>
            <person name="Banfield J.F."/>
        </authorList>
    </citation>
    <scope>NUCLEOTIDE SEQUENCE</scope>
</reference>
<sequence length="25" mass="2970">MKQSIFQLIKSRQSIRTYSKDPIDS</sequence>
<proteinExistence type="predicted"/>
<organism evidence="1">
    <name type="scientific">human gut metagenome</name>
    <dbReference type="NCBI Taxonomy" id="408170"/>
    <lineage>
        <taxon>unclassified sequences</taxon>
        <taxon>metagenomes</taxon>
        <taxon>organismal metagenomes</taxon>
    </lineage>
</organism>
<dbReference type="EMBL" id="AZMM01006495">
    <property type="protein sequence ID" value="ETJ39633.1"/>
    <property type="molecule type" value="Genomic_DNA"/>
</dbReference>